<keyword evidence="1" id="KW-0732">Signal</keyword>
<reference evidence="3" key="1">
    <citation type="submission" date="2019-05" db="EMBL/GenBank/DDBJ databases">
        <title>Complete genome sequencing of Absiella argi strain JCM 30884.</title>
        <authorList>
            <person name="Sakamoto M."/>
            <person name="Murakami T."/>
            <person name="Mori H."/>
        </authorList>
    </citation>
    <scope>NUCLEOTIDE SEQUENCE [LARGE SCALE GENOMIC DNA]</scope>
    <source>
        <strain evidence="3">JCM 30884</strain>
    </source>
</reference>
<gene>
    <name evidence="2" type="ORF">Aargi30884_05770</name>
</gene>
<feature type="signal peptide" evidence="1">
    <location>
        <begin position="1"/>
        <end position="23"/>
    </location>
</feature>
<dbReference type="RefSeq" id="WP_118277202.1">
    <property type="nucleotide sequence ID" value="NZ_AP019695.1"/>
</dbReference>
<evidence type="ECO:0000313" key="3">
    <source>
        <dbReference type="Proteomes" id="UP000464754"/>
    </source>
</evidence>
<accession>A0A6N4TGT3</accession>
<dbReference type="Proteomes" id="UP000464754">
    <property type="component" value="Chromosome"/>
</dbReference>
<proteinExistence type="predicted"/>
<dbReference type="KEGG" id="aarg:Aargi30884_05770"/>
<evidence type="ECO:0000313" key="2">
    <source>
        <dbReference type="EMBL" id="BBK21674.1"/>
    </source>
</evidence>
<evidence type="ECO:0000256" key="1">
    <source>
        <dbReference type="SAM" id="SignalP"/>
    </source>
</evidence>
<keyword evidence="3" id="KW-1185">Reference proteome</keyword>
<dbReference type="EMBL" id="AP019695">
    <property type="protein sequence ID" value="BBK21674.1"/>
    <property type="molecule type" value="Genomic_DNA"/>
</dbReference>
<organism evidence="2 3">
    <name type="scientific">Amedibacterium intestinale</name>
    <dbReference type="NCBI Taxonomy" id="2583452"/>
    <lineage>
        <taxon>Bacteria</taxon>
        <taxon>Bacillati</taxon>
        <taxon>Bacillota</taxon>
        <taxon>Erysipelotrichia</taxon>
        <taxon>Erysipelotrichales</taxon>
        <taxon>Erysipelotrichaceae</taxon>
        <taxon>Amedibacterium</taxon>
    </lineage>
</organism>
<protein>
    <submittedName>
        <fullName evidence="2">Uncharacterized protein</fullName>
    </submittedName>
</protein>
<feature type="chain" id="PRO_5026840301" evidence="1">
    <location>
        <begin position="24"/>
        <end position="172"/>
    </location>
</feature>
<name>A0A6N4TGT3_9FIRM</name>
<sequence length="172" mass="20163">MKKITAIIVLFMTLFFIITPANAKSEVTIHLVEDKLARTFDNFYNGDKKTIYAFAYDTNNTPFSIEIDYYLNEELFYYEIYKEEFDYGRGNLYIALLGKEVLLSCSNPYNRKNNLPFDKILKKVNIPEKLSQKVTYLREEKKTLKQGKNLILSSEAAYDNELYRVEVFAVPN</sequence>
<dbReference type="AlphaFoldDB" id="A0A6N4TGT3"/>